<evidence type="ECO:0008006" key="3">
    <source>
        <dbReference type="Google" id="ProtNLM"/>
    </source>
</evidence>
<reference evidence="1 2" key="1">
    <citation type="submission" date="2018-12" db="EMBL/GenBank/DDBJ databases">
        <title>Marinifilum JC070 sp. nov., a marine bacterium isolated from Yongle Blue Hole in the South China Sea.</title>
        <authorList>
            <person name="Fu T."/>
        </authorList>
    </citation>
    <scope>NUCLEOTIDE SEQUENCE [LARGE SCALE GENOMIC DNA]</scope>
    <source>
        <strain evidence="1 2">JC070</strain>
    </source>
</reference>
<dbReference type="InterPro" id="IPR017853">
    <property type="entry name" value="GH"/>
</dbReference>
<organism evidence="1 2">
    <name type="scientific">Marinifilum caeruleilacunae</name>
    <dbReference type="NCBI Taxonomy" id="2499076"/>
    <lineage>
        <taxon>Bacteria</taxon>
        <taxon>Pseudomonadati</taxon>
        <taxon>Bacteroidota</taxon>
        <taxon>Bacteroidia</taxon>
        <taxon>Marinilabiliales</taxon>
        <taxon>Marinifilaceae</taxon>
    </lineage>
</organism>
<dbReference type="Gene3D" id="2.60.120.260">
    <property type="entry name" value="Galactose-binding domain-like"/>
    <property type="match status" value="1"/>
</dbReference>
<gene>
    <name evidence="1" type="ORF">ELS83_07590</name>
</gene>
<dbReference type="RefSeq" id="WP_171594951.1">
    <property type="nucleotide sequence ID" value="NZ_RZNH01000009.1"/>
</dbReference>
<dbReference type="InterPro" id="IPR008979">
    <property type="entry name" value="Galactose-bd-like_sf"/>
</dbReference>
<dbReference type="SUPFAM" id="SSF51445">
    <property type="entry name" value="(Trans)glycosidases"/>
    <property type="match status" value="1"/>
</dbReference>
<dbReference type="Proteomes" id="UP000732105">
    <property type="component" value="Unassembled WGS sequence"/>
</dbReference>
<protein>
    <recommendedName>
        <fullName evidence="3">F5/8 type C domain-containing protein</fullName>
    </recommendedName>
</protein>
<evidence type="ECO:0000313" key="2">
    <source>
        <dbReference type="Proteomes" id="UP000732105"/>
    </source>
</evidence>
<keyword evidence="2" id="KW-1185">Reference proteome</keyword>
<proteinExistence type="predicted"/>
<dbReference type="SUPFAM" id="SSF49785">
    <property type="entry name" value="Galactose-binding domain-like"/>
    <property type="match status" value="1"/>
</dbReference>
<accession>A0ABX1WUT5</accession>
<dbReference type="Gene3D" id="3.20.20.70">
    <property type="entry name" value="Aldolase class I"/>
    <property type="match status" value="1"/>
</dbReference>
<evidence type="ECO:0000313" key="1">
    <source>
        <dbReference type="EMBL" id="NOU59678.1"/>
    </source>
</evidence>
<sequence length="793" mass="90463">MKRTIVAMLFCCLLQQLNGQEQVYPGADEQSPSRAQYFSWINNTNEGATEEHTMINLDFFEWLHEEYGMILDIYAFDAGAIDGKRFYGSIASERFKKQFPNGFDPMYEKAKAMGTRLGVWGGPDGFGDREEEKLARIDQMVNLCKDYEFALFKFDAVCGPLRPEKEDAFIEMMKECRRYSPDLILLNHRLGLNKGKAYATTFLWGGQETYIDVFTSNSTTAPHHRAGALERGLVPGLKRLTEDHGVCISSCLDYWDDDLILQAFNRSMILAPEIYGNPWLLRDDEFPKLARIYNLHRKFGKILVNGMVLPGNKYGPSAVSRGDEQTRLITLRNLSWEPVRYKVKLDHEIGLKDGNEIEVRQFHPTEKVLGKFLKGDEIEVEVAPFRSCLILASSKSIDEPAVQGTDFEVVRNVPGKAILMKLLGKAGSRKKIELIDPAQYKTAKLNGKNIPSLLKGKSVKLNFEGEKLQDDAHRKLADLSVTKIPEEAQALYEASCFAADNNALEVRSLQRSGDTKIPQVQKARDAFFNQDVFVDRGVWDKNLFDGDLETGFWPSRKYNIDQKVDGGCFRLDLGEITDVDQLIIRVPDDYSLQPLLRDEGNYAEVSTDLKKWKTITYFASEEMRINSKEPIRYVRLHAQPGRMVEIEAWRDGKMLDRSKWKASNLFAHSKKKKAEKAWHAKFILNEIPEGGYLSIAINGKHGIEGAYAAAKIGDRLLGCPDRSVSYPSNTWEFVNSKRDSNYTYYLPLNQDMIGQEIEVFVMGYDKENLDFEPEVWISAYPEPYKEQILELTK</sequence>
<dbReference type="EMBL" id="RZNH01000009">
    <property type="protein sequence ID" value="NOU59678.1"/>
    <property type="molecule type" value="Genomic_DNA"/>
</dbReference>
<name>A0ABX1WUT5_9BACT</name>
<comment type="caution">
    <text evidence="1">The sequence shown here is derived from an EMBL/GenBank/DDBJ whole genome shotgun (WGS) entry which is preliminary data.</text>
</comment>
<dbReference type="InterPro" id="IPR013785">
    <property type="entry name" value="Aldolase_TIM"/>
</dbReference>